<dbReference type="PANTHER" id="PTHR43818:SF5">
    <property type="entry name" value="OXIDOREDUCTASE FAMILY PROTEIN"/>
    <property type="match status" value="1"/>
</dbReference>
<dbReference type="PANTHER" id="PTHR43818">
    <property type="entry name" value="BCDNA.GH03377"/>
    <property type="match status" value="1"/>
</dbReference>
<dbReference type="Gene3D" id="3.40.50.720">
    <property type="entry name" value="NAD(P)-binding Rossmann-like Domain"/>
    <property type="match status" value="1"/>
</dbReference>
<feature type="domain" description="Gfo/Idh/MocA-like oxidoreductase N-terminal" evidence="1">
    <location>
        <begin position="50"/>
        <end position="181"/>
    </location>
</feature>
<dbReference type="RefSeq" id="WP_182411584.1">
    <property type="nucleotide sequence ID" value="NZ_CP055153.1"/>
</dbReference>
<dbReference type="SUPFAM" id="SSF55347">
    <property type="entry name" value="Glyceraldehyde-3-phosphate dehydrogenase-like, C-terminal domain"/>
    <property type="match status" value="1"/>
</dbReference>
<dbReference type="Proteomes" id="UP000514509">
    <property type="component" value="Chromosome"/>
</dbReference>
<name>A0A7L7L9D2_9BACT</name>
<accession>A0A7L7L9D2</accession>
<feature type="domain" description="Gfo/Idh/MocA-like oxidoreductase bacterial type C-terminal" evidence="2">
    <location>
        <begin position="222"/>
        <end position="346"/>
    </location>
</feature>
<dbReference type="KEGG" id="add:HUW48_14225"/>
<organism evidence="3 4">
    <name type="scientific">Adhaeribacter radiodurans</name>
    <dbReference type="NCBI Taxonomy" id="2745197"/>
    <lineage>
        <taxon>Bacteria</taxon>
        <taxon>Pseudomonadati</taxon>
        <taxon>Bacteroidota</taxon>
        <taxon>Cytophagia</taxon>
        <taxon>Cytophagales</taxon>
        <taxon>Hymenobacteraceae</taxon>
        <taxon>Adhaeribacter</taxon>
    </lineage>
</organism>
<dbReference type="InterPro" id="IPR036291">
    <property type="entry name" value="NAD(P)-bd_dom_sf"/>
</dbReference>
<evidence type="ECO:0000259" key="2">
    <source>
        <dbReference type="Pfam" id="PF19051"/>
    </source>
</evidence>
<proteinExistence type="predicted"/>
<dbReference type="GO" id="GO:0000166">
    <property type="term" value="F:nucleotide binding"/>
    <property type="evidence" value="ECO:0007669"/>
    <property type="project" value="InterPro"/>
</dbReference>
<dbReference type="PROSITE" id="PS51318">
    <property type="entry name" value="TAT"/>
    <property type="match status" value="1"/>
</dbReference>
<reference evidence="3 4" key="1">
    <citation type="submission" date="2020-08" db="EMBL/GenBank/DDBJ databases">
        <title>Adhaeribacter dokdonensis sp. nov., isolated from the rhizosphere of Elymus tsukushiensis, a plant native to the Dokdo Islands, Republic of Korea.</title>
        <authorList>
            <person name="Ghim S.Y."/>
        </authorList>
    </citation>
    <scope>NUCLEOTIDE SEQUENCE [LARGE SCALE GENOMIC DNA]</scope>
    <source>
        <strain evidence="3 4">KUDC8001</strain>
    </source>
</reference>
<dbReference type="Gene3D" id="3.30.360.10">
    <property type="entry name" value="Dihydrodipicolinate Reductase, domain 2"/>
    <property type="match status" value="1"/>
</dbReference>
<dbReference type="EMBL" id="CP055153">
    <property type="protein sequence ID" value="QMU29125.1"/>
    <property type="molecule type" value="Genomic_DNA"/>
</dbReference>
<dbReference type="AlphaFoldDB" id="A0A7L7L9D2"/>
<evidence type="ECO:0000313" key="3">
    <source>
        <dbReference type="EMBL" id="QMU29125.1"/>
    </source>
</evidence>
<dbReference type="InterPro" id="IPR050463">
    <property type="entry name" value="Gfo/Idh/MocA_oxidrdct_glycsds"/>
</dbReference>
<sequence length="465" mass="51644">MENNDSFNASRRSFLKKAVAGTVTSGLAITGFPTIVPAAVLGKNAPSNQINIGAIGTGRISRDHDMPGIWKHEQARIMAVCDLDQKRAGQAKDLVNSYYSKKTNKLYDGVKVYYNHLELLLNKDIDAVVISTPDHQHAYIGIHAVEAGKDVYLQKPASLTIAEGRSLSNAVHRTGRILQIGSQQRSSAQFRYAAELVRNGRIGQLKTVLVGLPGDPAGEEEPEMPVPKNLNYDAWLGSTPYVYYTEKRVHPQNDYSRPGWLRCEQFGAGMITGWGSHHVDCAHWAMDTEYTGPVEVGGWAEYPAQGLWDVHGKFRTEALYENGVKMIVSNDLPNGIRYEGTEGWIFVTRGDYSVTASDPVAKKSGTKALEASNPKLLTSKIGPTEIHLYESSDHHGNWLESIKSRKPPIAPIEVGHRSCSTCLIHQIAMKLKRKVYWDPVKEKFKNDDEANSMLSRPQRYPYLVG</sequence>
<feature type="domain" description="Gfo/Idh/MocA-like oxidoreductase bacterial type C-terminal" evidence="2">
    <location>
        <begin position="390"/>
        <end position="462"/>
    </location>
</feature>
<dbReference type="InterPro" id="IPR000683">
    <property type="entry name" value="Gfo/Idh/MocA-like_OxRdtase_N"/>
</dbReference>
<dbReference type="Pfam" id="PF19051">
    <property type="entry name" value="GFO_IDH_MocA_C2"/>
    <property type="match status" value="2"/>
</dbReference>
<dbReference type="InterPro" id="IPR043906">
    <property type="entry name" value="Gfo/Idh/MocA_OxRdtase_bact_C"/>
</dbReference>
<gene>
    <name evidence="3" type="ORF">HUW48_14225</name>
</gene>
<protein>
    <submittedName>
        <fullName evidence="3">Gfo/Idh/MocA family oxidoreductase</fullName>
    </submittedName>
</protein>
<evidence type="ECO:0000313" key="4">
    <source>
        <dbReference type="Proteomes" id="UP000514509"/>
    </source>
</evidence>
<dbReference type="Pfam" id="PF01408">
    <property type="entry name" value="GFO_IDH_MocA"/>
    <property type="match status" value="1"/>
</dbReference>
<dbReference type="InterPro" id="IPR006311">
    <property type="entry name" value="TAT_signal"/>
</dbReference>
<evidence type="ECO:0000259" key="1">
    <source>
        <dbReference type="Pfam" id="PF01408"/>
    </source>
</evidence>
<keyword evidence="4" id="KW-1185">Reference proteome</keyword>
<dbReference type="SUPFAM" id="SSF51735">
    <property type="entry name" value="NAD(P)-binding Rossmann-fold domains"/>
    <property type="match status" value="1"/>
</dbReference>